<dbReference type="PANTHER" id="PTHR48174:SF5">
    <property type="entry name" value="VACUOLAR PROTEIN SORTING-ASSOCIATED PROTEIN 62"/>
    <property type="match status" value="1"/>
</dbReference>
<accession>A0A4P9W6P8</accession>
<sequence>MLALPATGTARARRTRNSLLRQKSSPPSLLLALTLSLLAAASLPVSTTATTFSSLDSPHLSQNQYARLRANLDSSSHTFGSLSDPAPPTAATALSPADRAALLAHYAPIVYLHPQDRWRPQDPALVYEKCPRSTDTDKHGVEEAIIAVPREWEYGVPVEDDASVRAPVSGRVLFGAERVEVDEDDEEMELTDATTGKGKSRKGRPISAEEQTRVYLQVKVLSDGRVGEHITVQLSGNWSGGPISTAPSISRVFFSQHSGGQWASRPTLRFEGTHPIGYSAMNSHAMYPTQGTHKNTDAAFSFVSHIAPLLTLGAVQWIQIADIADLTSDLYTYDLPSVVWGKFVAWRTWEEKVWDLTDWDELPPWGRFPGRWGVAYDQTNVTAPPEGVSARGQLHAAVSTLCSFFYGVDGVDAYPRLNIHLPLPKTAQNLGLLKKFVRAKDRAPPGPRQHYSWYHLDYPPM</sequence>
<reference evidence="3" key="1">
    <citation type="journal article" date="2018" name="Nat. Microbiol.">
        <title>Leveraging single-cell genomics to expand the fungal tree of life.</title>
        <authorList>
            <person name="Ahrendt S.R."/>
            <person name="Quandt C.A."/>
            <person name="Ciobanu D."/>
            <person name="Clum A."/>
            <person name="Salamov A."/>
            <person name="Andreopoulos B."/>
            <person name="Cheng J.F."/>
            <person name="Woyke T."/>
            <person name="Pelin A."/>
            <person name="Henrissat B."/>
            <person name="Reynolds N.K."/>
            <person name="Benny G.L."/>
            <person name="Smith M.E."/>
            <person name="James T.Y."/>
            <person name="Grigoriev I.V."/>
        </authorList>
    </citation>
    <scope>NUCLEOTIDE SEQUENCE [LARGE SCALE GENOMIC DNA]</scope>
</reference>
<dbReference type="InterPro" id="IPR009291">
    <property type="entry name" value="Vps62"/>
</dbReference>
<proteinExistence type="predicted"/>
<feature type="region of interest" description="Disordered" evidence="1">
    <location>
        <begin position="1"/>
        <end position="21"/>
    </location>
</feature>
<gene>
    <name evidence="2" type="ORF">BDK51DRAFT_45429</name>
</gene>
<dbReference type="AlphaFoldDB" id="A0A4P9W6P8"/>
<feature type="region of interest" description="Disordered" evidence="1">
    <location>
        <begin position="184"/>
        <end position="206"/>
    </location>
</feature>
<protein>
    <submittedName>
        <fullName evidence="2">Uncharacterized protein</fullName>
    </submittedName>
</protein>
<dbReference type="Proteomes" id="UP000269721">
    <property type="component" value="Unassembled WGS sequence"/>
</dbReference>
<dbReference type="Pfam" id="PF06101">
    <property type="entry name" value="Vps62"/>
    <property type="match status" value="1"/>
</dbReference>
<evidence type="ECO:0000313" key="3">
    <source>
        <dbReference type="Proteomes" id="UP000269721"/>
    </source>
</evidence>
<dbReference type="PANTHER" id="PTHR48174">
    <property type="entry name" value="DUF946 FAMILY PROTEIN"/>
    <property type="match status" value="1"/>
</dbReference>
<evidence type="ECO:0000313" key="2">
    <source>
        <dbReference type="EMBL" id="RKO87053.1"/>
    </source>
</evidence>
<keyword evidence="3" id="KW-1185">Reference proteome</keyword>
<feature type="compositionally biased region" description="Low complexity" evidence="1">
    <location>
        <begin position="1"/>
        <end position="10"/>
    </location>
</feature>
<evidence type="ECO:0000256" key="1">
    <source>
        <dbReference type="SAM" id="MobiDB-lite"/>
    </source>
</evidence>
<dbReference type="EMBL" id="KZ997718">
    <property type="protein sequence ID" value="RKO87053.1"/>
    <property type="molecule type" value="Genomic_DNA"/>
</dbReference>
<name>A0A4P9W6P8_9FUNG</name>
<organism evidence="2 3">
    <name type="scientific">Blyttiomyces helicus</name>
    <dbReference type="NCBI Taxonomy" id="388810"/>
    <lineage>
        <taxon>Eukaryota</taxon>
        <taxon>Fungi</taxon>
        <taxon>Fungi incertae sedis</taxon>
        <taxon>Chytridiomycota</taxon>
        <taxon>Chytridiomycota incertae sedis</taxon>
        <taxon>Chytridiomycetes</taxon>
        <taxon>Chytridiomycetes incertae sedis</taxon>
        <taxon>Blyttiomyces</taxon>
    </lineage>
</organism>
<dbReference type="OrthoDB" id="188042at2759"/>